<accession>A0AAU3H1Q5</accession>
<dbReference type="PANTHER" id="PTHR43364">
    <property type="entry name" value="NADH-SPECIFIC METHYLGLYOXAL REDUCTASE-RELATED"/>
    <property type="match status" value="1"/>
</dbReference>
<sequence>MEQRHLGRTGLRVSRIGLGTLTWGRDTDEHDAADQLKVFWDMGGTLVDTADVYGGGEAEYLLGRLLDGLVPRQDLVVATKAGSVPDPYRRFDGSRGHLIAALDASLQRLGTDYVDLWQVHAFDPVTPLEETLQALDLAVSSGRVRYAGVSNFSGWQLAKAATWQLAAPGSRTRLASTQMEYSLLQRGVEREVLPAALDLGVGLLPSSPLGRGVLTGKYRTGTPSDSRGASEQLAPFVEPYLDEAAGRIVDAVATAADGLATTPLQVALAWVRDRPGVTAPVVGARNAQQLTEALSVEALSLPDEICQALDDVSAPVHRYPDQDWSTL</sequence>
<dbReference type="EMBL" id="CP109535">
    <property type="protein sequence ID" value="WTY98797.1"/>
    <property type="molecule type" value="Genomic_DNA"/>
</dbReference>
<dbReference type="PANTHER" id="PTHR43364:SF18">
    <property type="entry name" value="OXIDOREDUCTASE"/>
    <property type="match status" value="1"/>
</dbReference>
<gene>
    <name evidence="2" type="ORF">OG626_29805</name>
</gene>
<dbReference type="AlphaFoldDB" id="A0AAU3H1Q5"/>
<dbReference type="InterPro" id="IPR050523">
    <property type="entry name" value="AKR_Detox_Biosynth"/>
</dbReference>
<dbReference type="Gene3D" id="3.20.20.100">
    <property type="entry name" value="NADP-dependent oxidoreductase domain"/>
    <property type="match status" value="1"/>
</dbReference>
<dbReference type="Pfam" id="PF00248">
    <property type="entry name" value="Aldo_ket_red"/>
    <property type="match status" value="1"/>
</dbReference>
<name>A0AAU3H1Q5_9ACTN</name>
<dbReference type="GO" id="GO:0005829">
    <property type="term" value="C:cytosol"/>
    <property type="evidence" value="ECO:0007669"/>
    <property type="project" value="TreeGrafter"/>
</dbReference>
<reference evidence="2" key="1">
    <citation type="submission" date="2022-10" db="EMBL/GenBank/DDBJ databases">
        <title>The complete genomes of actinobacterial strains from the NBC collection.</title>
        <authorList>
            <person name="Joergensen T.S."/>
            <person name="Alvarez Arevalo M."/>
            <person name="Sterndorff E.B."/>
            <person name="Faurdal D."/>
            <person name="Vuksanovic O."/>
            <person name="Mourched A.-S."/>
            <person name="Charusanti P."/>
            <person name="Shaw S."/>
            <person name="Blin K."/>
            <person name="Weber T."/>
        </authorList>
    </citation>
    <scope>NUCLEOTIDE SEQUENCE</scope>
    <source>
        <strain evidence="2">NBC_01401</strain>
    </source>
</reference>
<organism evidence="2">
    <name type="scientific">Streptomyces sp. NBC_01401</name>
    <dbReference type="NCBI Taxonomy" id="2903854"/>
    <lineage>
        <taxon>Bacteria</taxon>
        <taxon>Bacillati</taxon>
        <taxon>Actinomycetota</taxon>
        <taxon>Actinomycetes</taxon>
        <taxon>Kitasatosporales</taxon>
        <taxon>Streptomycetaceae</taxon>
        <taxon>Streptomyces</taxon>
    </lineage>
</organism>
<evidence type="ECO:0000259" key="1">
    <source>
        <dbReference type="Pfam" id="PF00248"/>
    </source>
</evidence>
<protein>
    <submittedName>
        <fullName evidence="2">Aldo/keto reductase</fullName>
    </submittedName>
</protein>
<dbReference type="InterPro" id="IPR023210">
    <property type="entry name" value="NADP_OxRdtase_dom"/>
</dbReference>
<dbReference type="InterPro" id="IPR036812">
    <property type="entry name" value="NAD(P)_OxRdtase_dom_sf"/>
</dbReference>
<dbReference type="SUPFAM" id="SSF51430">
    <property type="entry name" value="NAD(P)-linked oxidoreductase"/>
    <property type="match status" value="1"/>
</dbReference>
<proteinExistence type="predicted"/>
<feature type="domain" description="NADP-dependent oxidoreductase" evidence="1">
    <location>
        <begin position="15"/>
        <end position="312"/>
    </location>
</feature>
<evidence type="ECO:0000313" key="2">
    <source>
        <dbReference type="EMBL" id="WTY98797.1"/>
    </source>
</evidence>